<dbReference type="Proteomes" id="UP000230423">
    <property type="component" value="Unassembled WGS sequence"/>
</dbReference>
<keyword evidence="5 10" id="KW-0805">Transcription regulation</keyword>
<dbReference type="PANTHER" id="PTHR13980:SF15">
    <property type="entry name" value="FACT COMPLEX SUBUNIT SPT16"/>
    <property type="match status" value="1"/>
</dbReference>
<evidence type="ECO:0000256" key="9">
    <source>
        <dbReference type="ARBA" id="ARBA00023242"/>
    </source>
</evidence>
<keyword evidence="2 10" id="KW-0158">Chromosome</keyword>
<evidence type="ECO:0000313" key="12">
    <source>
        <dbReference type="EMBL" id="PIO56597.1"/>
    </source>
</evidence>
<dbReference type="PANTHER" id="PTHR13980">
    <property type="entry name" value="CDC68 RELATED"/>
    <property type="match status" value="1"/>
</dbReference>
<organism evidence="12 13">
    <name type="scientific">Teladorsagia circumcincta</name>
    <name type="common">Brown stomach worm</name>
    <name type="synonym">Ostertagia circumcincta</name>
    <dbReference type="NCBI Taxonomy" id="45464"/>
    <lineage>
        <taxon>Eukaryota</taxon>
        <taxon>Metazoa</taxon>
        <taxon>Ecdysozoa</taxon>
        <taxon>Nematoda</taxon>
        <taxon>Chromadorea</taxon>
        <taxon>Rhabditida</taxon>
        <taxon>Rhabditina</taxon>
        <taxon>Rhabditomorpha</taxon>
        <taxon>Strongyloidea</taxon>
        <taxon>Trichostrongylidae</taxon>
        <taxon>Teladorsagia</taxon>
    </lineage>
</organism>
<keyword evidence="4 10" id="KW-0227">DNA damage</keyword>
<dbReference type="SMART" id="SM01287">
    <property type="entry name" value="Rtt106"/>
    <property type="match status" value="1"/>
</dbReference>
<dbReference type="InterPro" id="IPR011993">
    <property type="entry name" value="PH-like_dom_sf"/>
</dbReference>
<dbReference type="GO" id="GO:0006368">
    <property type="term" value="P:transcription elongation by RNA polymerase II"/>
    <property type="evidence" value="ECO:0007669"/>
    <property type="project" value="TreeGrafter"/>
</dbReference>
<gene>
    <name evidence="12" type="ORF">TELCIR_22003</name>
</gene>
<evidence type="ECO:0000256" key="8">
    <source>
        <dbReference type="ARBA" id="ARBA00023204"/>
    </source>
</evidence>
<keyword evidence="13" id="KW-1185">Reference proteome</keyword>
<proteinExistence type="inferred from homology"/>
<feature type="non-terminal residue" evidence="12">
    <location>
        <position position="173"/>
    </location>
</feature>
<evidence type="ECO:0000256" key="7">
    <source>
        <dbReference type="ARBA" id="ARBA00023163"/>
    </source>
</evidence>
<evidence type="ECO:0000256" key="5">
    <source>
        <dbReference type="ARBA" id="ARBA00023015"/>
    </source>
</evidence>
<dbReference type="GO" id="GO:0006260">
    <property type="term" value="P:DNA replication"/>
    <property type="evidence" value="ECO:0007669"/>
    <property type="project" value="UniProtKB-KW"/>
</dbReference>
<evidence type="ECO:0000259" key="11">
    <source>
        <dbReference type="SMART" id="SM01287"/>
    </source>
</evidence>
<dbReference type="GO" id="GO:0035101">
    <property type="term" value="C:FACT complex"/>
    <property type="evidence" value="ECO:0007669"/>
    <property type="project" value="UniProtKB-UniRule"/>
</dbReference>
<dbReference type="Pfam" id="PF08512">
    <property type="entry name" value="Rttp106-like_middle"/>
    <property type="match status" value="1"/>
</dbReference>
<dbReference type="FunFam" id="2.30.29.30:FF:000017">
    <property type="entry name" value="FACT complex subunit SPT16"/>
    <property type="match status" value="1"/>
</dbReference>
<evidence type="ECO:0000313" key="13">
    <source>
        <dbReference type="Proteomes" id="UP000230423"/>
    </source>
</evidence>
<evidence type="ECO:0000256" key="10">
    <source>
        <dbReference type="RuleBase" id="RU367052"/>
    </source>
</evidence>
<evidence type="ECO:0000256" key="1">
    <source>
        <dbReference type="ARBA" id="ARBA00010779"/>
    </source>
</evidence>
<evidence type="ECO:0000256" key="6">
    <source>
        <dbReference type="ARBA" id="ARBA00023054"/>
    </source>
</evidence>
<keyword evidence="8 10" id="KW-0234">DNA repair</keyword>
<protein>
    <recommendedName>
        <fullName evidence="10">FACT complex subunit</fullName>
    </recommendedName>
</protein>
<evidence type="ECO:0000256" key="2">
    <source>
        <dbReference type="ARBA" id="ARBA00022454"/>
    </source>
</evidence>
<evidence type="ECO:0000256" key="3">
    <source>
        <dbReference type="ARBA" id="ARBA00022705"/>
    </source>
</evidence>
<comment type="subunit">
    <text evidence="10">Component of the FACT complex.</text>
</comment>
<keyword evidence="7 10" id="KW-0804">Transcription</keyword>
<dbReference type="EMBL" id="KZ368771">
    <property type="protein sequence ID" value="PIO56597.1"/>
    <property type="molecule type" value="Genomic_DNA"/>
</dbReference>
<keyword evidence="9 10" id="KW-0539">Nucleus</keyword>
<dbReference type="GO" id="GO:0006281">
    <property type="term" value="P:DNA repair"/>
    <property type="evidence" value="ECO:0007669"/>
    <property type="project" value="UniProtKB-UniRule"/>
</dbReference>
<comment type="similarity">
    <text evidence="1 10">Belongs to the peptidase M24 family. SPT16 subfamily.</text>
</comment>
<sequence>MVSLRCYQNQPYFSSEMERESFQVVKQTNDQFDFDAPFSELGFLGVPHRSSCTLKPTSSCLVNLTEWPPFIVTLDEVELVHFERVSFQLKNFDMVFIFKDYSRKTQMVQQIPMSSLDSVKEWLNTSDLRYTEGIQSLNWPKIMKTITDDPEEFFETGGWNFLANDSDQDAEPE</sequence>
<dbReference type="GO" id="GO:0031491">
    <property type="term" value="F:nucleosome binding"/>
    <property type="evidence" value="ECO:0007669"/>
    <property type="project" value="TreeGrafter"/>
</dbReference>
<keyword evidence="6" id="KW-0175">Coiled coil</keyword>
<keyword evidence="3 10" id="KW-0235">DNA replication</keyword>
<comment type="function">
    <text evidence="10">Component of the FACT complex, a general chromatin factor that acts to reorganize nucleosomes. The FACT complex is involved in multiple processes that require DNA as a template such as mRNA elongation, DNA replication and DNA repair. During transcription elongation the FACT complex acts as a histone chaperone that both destabilizes and restores nucleosomal structure. It facilitates the passage of RNA polymerase II and transcription by promoting the dissociation of one histone H2A-H2B dimer from the nucleosome, then subsequently promotes the reestablishment of the nucleosome following the passage of RNA polymerase II.</text>
</comment>
<comment type="subcellular location">
    <subcellularLocation>
        <location evidence="10">Nucleus</location>
    </subcellularLocation>
    <subcellularLocation>
        <location evidence="10">Chromosome</location>
    </subcellularLocation>
</comment>
<evidence type="ECO:0000256" key="4">
    <source>
        <dbReference type="ARBA" id="ARBA00022763"/>
    </source>
</evidence>
<dbReference type="OrthoDB" id="5851823at2759"/>
<feature type="domain" description="Histone chaperone RTT106/FACT complex subunit SPT16-like middle" evidence="11">
    <location>
        <begin position="43"/>
        <end position="133"/>
    </location>
</feature>
<dbReference type="InterPro" id="IPR013719">
    <property type="entry name" value="RTT106/SPT16-like_middle_dom"/>
</dbReference>
<dbReference type="Gene3D" id="2.30.29.30">
    <property type="entry name" value="Pleckstrin-homology domain (PH domain)/Phosphotyrosine-binding domain (PTB)"/>
    <property type="match status" value="1"/>
</dbReference>
<dbReference type="InterPro" id="IPR040258">
    <property type="entry name" value="Spt16"/>
</dbReference>
<name>A0A2G9TF63_TELCI</name>
<dbReference type="AlphaFoldDB" id="A0A2G9TF63"/>
<accession>A0A2G9TF63</accession>
<reference evidence="12 13" key="1">
    <citation type="submission" date="2015-09" db="EMBL/GenBank/DDBJ databases">
        <title>Draft genome of the parasitic nematode Teladorsagia circumcincta isolate WARC Sus (inbred).</title>
        <authorList>
            <person name="Mitreva M."/>
        </authorList>
    </citation>
    <scope>NUCLEOTIDE SEQUENCE [LARGE SCALE GENOMIC DNA]</scope>
    <source>
        <strain evidence="12 13">S</strain>
    </source>
</reference>